<proteinExistence type="predicted"/>
<organism evidence="1 2">
    <name type="scientific">Stephania japonica</name>
    <dbReference type="NCBI Taxonomy" id="461633"/>
    <lineage>
        <taxon>Eukaryota</taxon>
        <taxon>Viridiplantae</taxon>
        <taxon>Streptophyta</taxon>
        <taxon>Embryophyta</taxon>
        <taxon>Tracheophyta</taxon>
        <taxon>Spermatophyta</taxon>
        <taxon>Magnoliopsida</taxon>
        <taxon>Ranunculales</taxon>
        <taxon>Menispermaceae</taxon>
        <taxon>Menispermoideae</taxon>
        <taxon>Cissampelideae</taxon>
        <taxon>Stephania</taxon>
    </lineage>
</organism>
<comment type="caution">
    <text evidence="1">The sequence shown here is derived from an EMBL/GenBank/DDBJ whole genome shotgun (WGS) entry which is preliminary data.</text>
</comment>
<gene>
    <name evidence="1" type="ORF">Sjap_014916</name>
</gene>
<protein>
    <submittedName>
        <fullName evidence="1">Uncharacterized protein</fullName>
    </submittedName>
</protein>
<accession>A0AAP0II64</accession>
<evidence type="ECO:0000313" key="2">
    <source>
        <dbReference type="Proteomes" id="UP001417504"/>
    </source>
</evidence>
<dbReference type="Proteomes" id="UP001417504">
    <property type="component" value="Unassembled WGS sequence"/>
</dbReference>
<dbReference type="AlphaFoldDB" id="A0AAP0II64"/>
<reference evidence="1 2" key="1">
    <citation type="submission" date="2024-01" db="EMBL/GenBank/DDBJ databases">
        <title>Genome assemblies of Stephania.</title>
        <authorList>
            <person name="Yang L."/>
        </authorList>
    </citation>
    <scope>NUCLEOTIDE SEQUENCE [LARGE SCALE GENOMIC DNA]</scope>
    <source>
        <strain evidence="1">QJT</strain>
        <tissue evidence="1">Leaf</tissue>
    </source>
</reference>
<evidence type="ECO:0000313" key="1">
    <source>
        <dbReference type="EMBL" id="KAK9115969.1"/>
    </source>
</evidence>
<name>A0AAP0II64_9MAGN</name>
<sequence>MKTLGEIQSGSDRRDEDRAIPNHQIACNALQNGNRHLNLIFPNGFCTPLSISLLSKQINVVVTKETESGGKEGELLLRQFGRLSLRQFGIRTLKAVRVIIQLKVEFVFDEKPEEEYSDEEEFVSKVLFLYGDVRRIDPIFFEEESKNFNEAPKFDSDGYNFVEDKIVFGEVDFVIEVVSLFKVPQVLEEVVGDTGVSNEDNLSQITSRR</sequence>
<dbReference type="EMBL" id="JBBNAE010000006">
    <property type="protein sequence ID" value="KAK9115969.1"/>
    <property type="molecule type" value="Genomic_DNA"/>
</dbReference>
<keyword evidence="2" id="KW-1185">Reference proteome</keyword>